<dbReference type="Pfam" id="PF06271">
    <property type="entry name" value="RDD"/>
    <property type="match status" value="1"/>
</dbReference>
<dbReference type="RefSeq" id="WP_176161862.1">
    <property type="nucleotide sequence ID" value="NZ_CP054929.1"/>
</dbReference>
<reference evidence="9 10" key="1">
    <citation type="submission" date="2020-06" db="EMBL/GenBank/DDBJ databases">
        <title>Genome mining for natural products.</title>
        <authorList>
            <person name="Zhang B."/>
            <person name="Shi J."/>
            <person name="Ge H."/>
        </authorList>
    </citation>
    <scope>NUCLEOTIDE SEQUENCE [LARGE SCALE GENOMIC DNA]</scope>
    <source>
        <strain evidence="9 10">NA00687</strain>
    </source>
</reference>
<keyword evidence="3 7" id="KW-0812">Transmembrane</keyword>
<comment type="subcellular location">
    <subcellularLocation>
        <location evidence="1">Cell membrane</location>
        <topology evidence="1">Multi-pass membrane protein</topology>
    </subcellularLocation>
</comment>
<dbReference type="InterPro" id="IPR051791">
    <property type="entry name" value="Pra-immunoreactive"/>
</dbReference>
<evidence type="ECO:0000259" key="8">
    <source>
        <dbReference type="Pfam" id="PF06271"/>
    </source>
</evidence>
<protein>
    <submittedName>
        <fullName evidence="9">RDD family protein</fullName>
    </submittedName>
</protein>
<keyword evidence="5 7" id="KW-0472">Membrane</keyword>
<sequence length="301" mass="30033">MSTDQPQPGSGEPPQDDDPLRKTPQPPSGQPGPGAAGPAAGSGDQPGAGAPGAPGMGQPGAGAPGPFDAAHPGSAASQPGGWPGEGAQGGQGGQGGPPGGGPYNGSPGGGSPYGGPYGGPYGDQPGGGYGGGPPYGGDPYGGDPYGGAADPLAGMPPLGGLGRRLVARIVDGLIVAIPVSVIMLLSLGGYDPTDPDDTGKSSATQIVFALVYFIYEGLMLTTRGQTVGKKLMKLRVAMLDNGANPTGQPGWFRAGTYALPQIVPCCGFLFWLVNILWCTWDRPYRQCLHDKVAKTVVVSTE</sequence>
<keyword evidence="2" id="KW-1003">Cell membrane</keyword>
<feature type="domain" description="RDD" evidence="8">
    <location>
        <begin position="159"/>
        <end position="294"/>
    </location>
</feature>
<dbReference type="EMBL" id="CP054929">
    <property type="protein sequence ID" value="QKW50127.1"/>
    <property type="molecule type" value="Genomic_DNA"/>
</dbReference>
<feature type="compositionally biased region" description="Gly residues" evidence="6">
    <location>
        <begin position="81"/>
        <end position="143"/>
    </location>
</feature>
<dbReference type="PANTHER" id="PTHR36115">
    <property type="entry name" value="PROLINE-RICH ANTIGEN HOMOLOG-RELATED"/>
    <property type="match status" value="1"/>
</dbReference>
<evidence type="ECO:0000256" key="6">
    <source>
        <dbReference type="SAM" id="MobiDB-lite"/>
    </source>
</evidence>
<evidence type="ECO:0000256" key="2">
    <source>
        <dbReference type="ARBA" id="ARBA00022475"/>
    </source>
</evidence>
<keyword evidence="4 7" id="KW-1133">Transmembrane helix</keyword>
<evidence type="ECO:0000256" key="7">
    <source>
        <dbReference type="SAM" id="Phobius"/>
    </source>
</evidence>
<feature type="compositionally biased region" description="Gly residues" evidence="6">
    <location>
        <begin position="44"/>
        <end position="63"/>
    </location>
</feature>
<feature type="transmembrane region" description="Helical" evidence="7">
    <location>
        <begin position="202"/>
        <end position="222"/>
    </location>
</feature>
<evidence type="ECO:0000313" key="10">
    <source>
        <dbReference type="Proteomes" id="UP000509303"/>
    </source>
</evidence>
<evidence type="ECO:0000256" key="1">
    <source>
        <dbReference type="ARBA" id="ARBA00004651"/>
    </source>
</evidence>
<keyword evidence="10" id="KW-1185">Reference proteome</keyword>
<feature type="transmembrane region" description="Helical" evidence="7">
    <location>
        <begin position="165"/>
        <end position="190"/>
    </location>
</feature>
<dbReference type="GO" id="GO:0005886">
    <property type="term" value="C:plasma membrane"/>
    <property type="evidence" value="ECO:0007669"/>
    <property type="project" value="UniProtKB-SubCell"/>
</dbReference>
<feature type="compositionally biased region" description="Low complexity" evidence="6">
    <location>
        <begin position="64"/>
        <end position="73"/>
    </location>
</feature>
<dbReference type="AlphaFoldDB" id="A0A7H8N6J5"/>
<proteinExistence type="predicted"/>
<evidence type="ECO:0000256" key="4">
    <source>
        <dbReference type="ARBA" id="ARBA00022989"/>
    </source>
</evidence>
<dbReference type="Proteomes" id="UP000509303">
    <property type="component" value="Chromosome"/>
</dbReference>
<gene>
    <name evidence="9" type="ORF">HUT08_11910</name>
</gene>
<accession>A0A7H8N6J5</accession>
<feature type="region of interest" description="Disordered" evidence="6">
    <location>
        <begin position="1"/>
        <end position="143"/>
    </location>
</feature>
<organism evidence="9 10">
    <name type="scientific">Streptomyces buecherae</name>
    <dbReference type="NCBI Taxonomy" id="2763006"/>
    <lineage>
        <taxon>Bacteria</taxon>
        <taxon>Bacillati</taxon>
        <taxon>Actinomycetota</taxon>
        <taxon>Actinomycetes</taxon>
        <taxon>Kitasatosporales</taxon>
        <taxon>Streptomycetaceae</taxon>
        <taxon>Streptomyces</taxon>
    </lineage>
</organism>
<evidence type="ECO:0000256" key="3">
    <source>
        <dbReference type="ARBA" id="ARBA00022692"/>
    </source>
</evidence>
<dbReference type="PANTHER" id="PTHR36115:SF4">
    <property type="entry name" value="MEMBRANE PROTEIN"/>
    <property type="match status" value="1"/>
</dbReference>
<dbReference type="InterPro" id="IPR010432">
    <property type="entry name" value="RDD"/>
</dbReference>
<name>A0A7H8N6J5_9ACTN</name>
<evidence type="ECO:0000256" key="5">
    <source>
        <dbReference type="ARBA" id="ARBA00023136"/>
    </source>
</evidence>
<evidence type="ECO:0000313" key="9">
    <source>
        <dbReference type="EMBL" id="QKW50127.1"/>
    </source>
</evidence>